<proteinExistence type="predicted"/>
<dbReference type="EMBL" id="JAOPJF010000026">
    <property type="protein sequence ID" value="KAK1145134.1"/>
    <property type="molecule type" value="Genomic_DNA"/>
</dbReference>
<organism evidence="1 2">
    <name type="scientific">Aspergillus melleus</name>
    <dbReference type="NCBI Taxonomy" id="138277"/>
    <lineage>
        <taxon>Eukaryota</taxon>
        <taxon>Fungi</taxon>
        <taxon>Dikarya</taxon>
        <taxon>Ascomycota</taxon>
        <taxon>Pezizomycotina</taxon>
        <taxon>Eurotiomycetes</taxon>
        <taxon>Eurotiomycetidae</taxon>
        <taxon>Eurotiales</taxon>
        <taxon>Aspergillaceae</taxon>
        <taxon>Aspergillus</taxon>
        <taxon>Aspergillus subgen. Circumdati</taxon>
    </lineage>
</organism>
<gene>
    <name evidence="1" type="ORF">N8T08_004567</name>
</gene>
<evidence type="ECO:0000313" key="2">
    <source>
        <dbReference type="Proteomes" id="UP001177260"/>
    </source>
</evidence>
<accession>A0ACC3B5B8</accession>
<evidence type="ECO:0000313" key="1">
    <source>
        <dbReference type="EMBL" id="KAK1145134.1"/>
    </source>
</evidence>
<keyword evidence="2" id="KW-1185">Reference proteome</keyword>
<sequence length="350" mass="38705">MDQIRIGATVGKAVAIGVWGGLATQFRAPEDREVTAFKQAAITFARTLFEGLTIQQTQASLPPQSARQSYEAHVRQHDRLPEVITLADGTVAVWLGNRHAEKTILYFPGGGYCIPALSGHFSLLEAIAEHLKNDGQEIGVLVLLYDLAPAAPYPRQLQQAVEVLRYAVQSLDKRPSNIVIQGDSSGAHLVLSLLSHLAHPHPSVSALQLGESIAGALLLSPWIDFRTDSESFRRNKHKDVLSSKPLIQWSQAFIDGAGPDPYIHPTLAEPGWWRQLPVEKIFIAAGENEVLLDSIVEMAQRIMEEHPDVTLSRVPGEFHVEPITDFDWKYPPGEQFQAMVRWLGETIAQN</sequence>
<reference evidence="1 2" key="1">
    <citation type="journal article" date="2023" name="ACS Omega">
        <title>Identification of the Neoaspergillic Acid Biosynthesis Gene Cluster by Establishing an In Vitro CRISPR-Ribonucleoprotein Genetic System in Aspergillus melleus.</title>
        <authorList>
            <person name="Yuan B."/>
            <person name="Grau M.F."/>
            <person name="Murata R.M."/>
            <person name="Torok T."/>
            <person name="Venkateswaran K."/>
            <person name="Stajich J.E."/>
            <person name="Wang C.C.C."/>
        </authorList>
    </citation>
    <scope>NUCLEOTIDE SEQUENCE [LARGE SCALE GENOMIC DNA]</scope>
    <source>
        <strain evidence="1 2">IMV 1140</strain>
    </source>
</reference>
<dbReference type="Proteomes" id="UP001177260">
    <property type="component" value="Unassembled WGS sequence"/>
</dbReference>
<comment type="caution">
    <text evidence="1">The sequence shown here is derived from an EMBL/GenBank/DDBJ whole genome shotgun (WGS) entry which is preliminary data.</text>
</comment>
<protein>
    <submittedName>
        <fullName evidence="1">Uncharacterized protein</fullName>
    </submittedName>
</protein>
<name>A0ACC3B5B8_9EURO</name>